<dbReference type="Proteomes" id="UP000178636">
    <property type="component" value="Unassembled WGS sequence"/>
</dbReference>
<dbReference type="InterPro" id="IPR001117">
    <property type="entry name" value="Cu-oxidase_2nd"/>
</dbReference>
<dbReference type="InterPro" id="IPR008972">
    <property type="entry name" value="Cupredoxin"/>
</dbReference>
<proteinExistence type="predicted"/>
<organism evidence="7 8">
    <name type="scientific">Candidatus Lloydbacteria bacterium RIFCSPHIGHO2_02_FULL_54_17</name>
    <dbReference type="NCBI Taxonomy" id="1798664"/>
    <lineage>
        <taxon>Bacteria</taxon>
        <taxon>Candidatus Lloydiibacteriota</taxon>
    </lineage>
</organism>
<dbReference type="GO" id="GO:0016491">
    <property type="term" value="F:oxidoreductase activity"/>
    <property type="evidence" value="ECO:0007669"/>
    <property type="project" value="UniProtKB-KW"/>
</dbReference>
<dbReference type="AlphaFoldDB" id="A0A1G2DBX8"/>
<protein>
    <recommendedName>
        <fullName evidence="9">Copper oxidase</fullName>
    </recommendedName>
</protein>
<dbReference type="GO" id="GO:0005507">
    <property type="term" value="F:copper ion binding"/>
    <property type="evidence" value="ECO:0007669"/>
    <property type="project" value="InterPro"/>
</dbReference>
<dbReference type="InterPro" id="IPR002355">
    <property type="entry name" value="Cu_oxidase_Cu_BS"/>
</dbReference>
<keyword evidence="3" id="KW-0186">Copper</keyword>
<evidence type="ECO:0000256" key="1">
    <source>
        <dbReference type="ARBA" id="ARBA00022723"/>
    </source>
</evidence>
<dbReference type="CDD" id="cd04207">
    <property type="entry name" value="CuRO_3_LCC_like"/>
    <property type="match status" value="1"/>
</dbReference>
<evidence type="ECO:0000259" key="5">
    <source>
        <dbReference type="Pfam" id="PF07731"/>
    </source>
</evidence>
<feature type="domain" description="Plastocyanin-like" evidence="4">
    <location>
        <begin position="149"/>
        <end position="262"/>
    </location>
</feature>
<dbReference type="EMBL" id="MHLO01000042">
    <property type="protein sequence ID" value="OGZ10972.1"/>
    <property type="molecule type" value="Genomic_DNA"/>
</dbReference>
<feature type="domain" description="Plastocyanin-like" evidence="5">
    <location>
        <begin position="382"/>
        <end position="490"/>
    </location>
</feature>
<dbReference type="Gene3D" id="2.60.40.420">
    <property type="entry name" value="Cupredoxins - blue copper proteins"/>
    <property type="match status" value="3"/>
</dbReference>
<dbReference type="InterPro" id="IPR011706">
    <property type="entry name" value="Cu-oxidase_C"/>
</dbReference>
<evidence type="ECO:0000259" key="6">
    <source>
        <dbReference type="Pfam" id="PF07732"/>
    </source>
</evidence>
<dbReference type="Pfam" id="PF00394">
    <property type="entry name" value="Cu-oxidase"/>
    <property type="match status" value="1"/>
</dbReference>
<dbReference type="PROSITE" id="PS00080">
    <property type="entry name" value="MULTICOPPER_OXIDASE2"/>
    <property type="match status" value="1"/>
</dbReference>
<evidence type="ECO:0000259" key="4">
    <source>
        <dbReference type="Pfam" id="PF00394"/>
    </source>
</evidence>
<evidence type="ECO:0000256" key="2">
    <source>
        <dbReference type="ARBA" id="ARBA00023002"/>
    </source>
</evidence>
<evidence type="ECO:0000313" key="8">
    <source>
        <dbReference type="Proteomes" id="UP000178636"/>
    </source>
</evidence>
<dbReference type="InterPro" id="IPR011707">
    <property type="entry name" value="Cu-oxidase-like_N"/>
</dbReference>
<dbReference type="STRING" id="1798664.A3C93_04095"/>
<accession>A0A1G2DBX8</accession>
<evidence type="ECO:0008006" key="9">
    <source>
        <dbReference type="Google" id="ProtNLM"/>
    </source>
</evidence>
<evidence type="ECO:0000313" key="7">
    <source>
        <dbReference type="EMBL" id="OGZ10972.1"/>
    </source>
</evidence>
<dbReference type="Pfam" id="PF07731">
    <property type="entry name" value="Cu-oxidase_2"/>
    <property type="match status" value="1"/>
</dbReference>
<dbReference type="PANTHER" id="PTHR11709:SF394">
    <property type="entry name" value="FI03373P-RELATED"/>
    <property type="match status" value="1"/>
</dbReference>
<keyword evidence="1" id="KW-0479">Metal-binding</keyword>
<dbReference type="SUPFAM" id="SSF49503">
    <property type="entry name" value="Cupredoxins"/>
    <property type="match status" value="3"/>
</dbReference>
<evidence type="ECO:0000256" key="3">
    <source>
        <dbReference type="ARBA" id="ARBA00023008"/>
    </source>
</evidence>
<dbReference type="Pfam" id="PF07732">
    <property type="entry name" value="Cu-oxidase_3"/>
    <property type="match status" value="1"/>
</dbReference>
<dbReference type="PANTHER" id="PTHR11709">
    <property type="entry name" value="MULTI-COPPER OXIDASE"/>
    <property type="match status" value="1"/>
</dbReference>
<feature type="domain" description="Plastocyanin-like" evidence="6">
    <location>
        <begin position="28"/>
        <end position="135"/>
    </location>
</feature>
<name>A0A1G2DBX8_9BACT</name>
<sequence>MLPEAVETGEVRLKNGDIYELVASAVTEELGGKKVTMLAYNGSVPGPTIRVGEGDTVTIRFVNKTDMPTLLHSHGVRMANEFDGTHIVQPDVLPSETFDYVLTFTDPGVFWYHPHVREDLQQNMGLYGNFLVTPKDGTYWSPADHEETLFLSDVLMEDGHIAPYSKKYSTHALMGRFGNTLLVNGKTSYTIKAEPGEVHRLFVTNAATVRPFDFRIAGARMKLVGGDNGRYEKETFVESVLLGPSERAVIDVHFSAAGSYPLEHRTPTKVYTLGEVSVAGDPVPPIGPSFDELRTSVQLEKEFDKLRAYLVKPPEKVLRLLVTFDMAKVMGLMTGGGMSGMSSGGHDHGGGGAMGGMMGTPVPIEWEDDMGDMNTYSTSETVRWIMRDEATGKENTDVIWKLKLGDLVKVRIVNDPTSMHPMQHPIHFHGNRFVVLAVNDVLNDNMVWKDTAMLKTGDTMDILLEASNPGKWLAHCHIAEHMHSGMMIEYDIE</sequence>
<dbReference type="InterPro" id="IPR045087">
    <property type="entry name" value="Cu-oxidase_fam"/>
</dbReference>
<keyword evidence="2" id="KW-0560">Oxidoreductase</keyword>
<gene>
    <name evidence="7" type="ORF">A3C93_04095</name>
</gene>
<reference evidence="7 8" key="1">
    <citation type="journal article" date="2016" name="Nat. Commun.">
        <title>Thousands of microbial genomes shed light on interconnected biogeochemical processes in an aquifer system.</title>
        <authorList>
            <person name="Anantharaman K."/>
            <person name="Brown C.T."/>
            <person name="Hug L.A."/>
            <person name="Sharon I."/>
            <person name="Castelle C.J."/>
            <person name="Probst A.J."/>
            <person name="Thomas B.C."/>
            <person name="Singh A."/>
            <person name="Wilkins M.J."/>
            <person name="Karaoz U."/>
            <person name="Brodie E.L."/>
            <person name="Williams K.H."/>
            <person name="Hubbard S.S."/>
            <person name="Banfield J.F."/>
        </authorList>
    </citation>
    <scope>NUCLEOTIDE SEQUENCE [LARGE SCALE GENOMIC DNA]</scope>
</reference>
<comment type="caution">
    <text evidence="7">The sequence shown here is derived from an EMBL/GenBank/DDBJ whole genome shotgun (WGS) entry which is preliminary data.</text>
</comment>